<sequence length="192" mass="21524">MAPKHWEEGPPRYLGSTEYERPPPYYYPGPNRDRAQSLPGRGWSWAEYLAESPGARRRTSLRDADVDAAQERPRRPPGFSWAEYLRTSPSTLQSTVGESSKEESSSEQGSSKEPPRKWAEYLRVVGPSPPRQVDDEVKPDAASGPPRAPGGSSWAQYLAASRSPPRLDRIELGSEQPRGRSWAQYLQASDRQ</sequence>
<dbReference type="AlphaFoldDB" id="A0A9J7EGD0"/>
<name>A0A9J7EGD0_SPOLT</name>
<keyword evidence="2" id="KW-1185">Reference proteome</keyword>
<organism evidence="2 3">
    <name type="scientific">Spodoptera litura</name>
    <name type="common">Asian cotton leafworm</name>
    <dbReference type="NCBI Taxonomy" id="69820"/>
    <lineage>
        <taxon>Eukaryota</taxon>
        <taxon>Metazoa</taxon>
        <taxon>Ecdysozoa</taxon>
        <taxon>Arthropoda</taxon>
        <taxon>Hexapoda</taxon>
        <taxon>Insecta</taxon>
        <taxon>Pterygota</taxon>
        <taxon>Neoptera</taxon>
        <taxon>Endopterygota</taxon>
        <taxon>Lepidoptera</taxon>
        <taxon>Glossata</taxon>
        <taxon>Ditrysia</taxon>
        <taxon>Noctuoidea</taxon>
        <taxon>Noctuidae</taxon>
        <taxon>Amphipyrinae</taxon>
        <taxon>Spodoptera</taxon>
    </lineage>
</organism>
<dbReference type="OrthoDB" id="7482438at2759"/>
<feature type="compositionally biased region" description="Polar residues" evidence="1">
    <location>
        <begin position="87"/>
        <end position="96"/>
    </location>
</feature>
<evidence type="ECO:0000313" key="3">
    <source>
        <dbReference type="RefSeq" id="XP_022830568.1"/>
    </source>
</evidence>
<dbReference type="KEGG" id="sliu:111359312"/>
<feature type="compositionally biased region" description="Basic and acidic residues" evidence="1">
    <location>
        <begin position="1"/>
        <end position="10"/>
    </location>
</feature>
<accession>A0A9J7EGD0</accession>
<gene>
    <name evidence="3" type="primary">LOC111359312</name>
</gene>
<evidence type="ECO:0000313" key="2">
    <source>
        <dbReference type="Proteomes" id="UP000301870"/>
    </source>
</evidence>
<dbReference type="GeneID" id="111359312"/>
<feature type="compositionally biased region" description="Basic and acidic residues" evidence="1">
    <location>
        <begin position="60"/>
        <end position="74"/>
    </location>
</feature>
<proteinExistence type="predicted"/>
<protein>
    <submittedName>
        <fullName evidence="3">Uncharacterized protein LOC111359312 isoform X1</fullName>
    </submittedName>
</protein>
<evidence type="ECO:0000256" key="1">
    <source>
        <dbReference type="SAM" id="MobiDB-lite"/>
    </source>
</evidence>
<feature type="region of interest" description="Disordered" evidence="1">
    <location>
        <begin position="1"/>
        <end position="39"/>
    </location>
</feature>
<feature type="region of interest" description="Disordered" evidence="1">
    <location>
        <begin position="52"/>
        <end position="192"/>
    </location>
</feature>
<reference evidence="3" key="1">
    <citation type="submission" date="2025-08" db="UniProtKB">
        <authorList>
            <consortium name="RefSeq"/>
        </authorList>
    </citation>
    <scope>IDENTIFICATION</scope>
    <source>
        <strain evidence="3">Ishihara</strain>
        <tissue evidence="3">Whole body</tissue>
    </source>
</reference>
<dbReference type="Proteomes" id="UP000301870">
    <property type="component" value="Chromosome 29"/>
</dbReference>
<dbReference type="RefSeq" id="XP_022830568.1">
    <property type="nucleotide sequence ID" value="XM_022974800.1"/>
</dbReference>